<dbReference type="InterPro" id="IPR037522">
    <property type="entry name" value="HD_GYP_dom"/>
</dbReference>
<keyword evidence="4" id="KW-1185">Reference proteome</keyword>
<dbReference type="RefSeq" id="WP_206605441.1">
    <property type="nucleotide sequence ID" value="NZ_FYDG01000007.1"/>
</dbReference>
<dbReference type="SUPFAM" id="SSF109604">
    <property type="entry name" value="HD-domain/PDEase-like"/>
    <property type="match status" value="1"/>
</dbReference>
<feature type="transmembrane region" description="Helical" evidence="1">
    <location>
        <begin position="200"/>
        <end position="220"/>
    </location>
</feature>
<dbReference type="InterPro" id="IPR052020">
    <property type="entry name" value="Cyclic_di-GMP/3'3'-cGAMP_PDE"/>
</dbReference>
<feature type="transmembrane region" description="Helical" evidence="1">
    <location>
        <begin position="149"/>
        <end position="167"/>
    </location>
</feature>
<organism evidence="3 4">
    <name type="scientific">Rhodoblastus acidophilus</name>
    <name type="common">Rhodopseudomonas acidophila</name>
    <dbReference type="NCBI Taxonomy" id="1074"/>
    <lineage>
        <taxon>Bacteria</taxon>
        <taxon>Pseudomonadati</taxon>
        <taxon>Pseudomonadota</taxon>
        <taxon>Alphaproteobacteria</taxon>
        <taxon>Hyphomicrobiales</taxon>
        <taxon>Rhodoblastaceae</taxon>
        <taxon>Rhodoblastus</taxon>
    </lineage>
</organism>
<dbReference type="Gene3D" id="1.10.3210.10">
    <property type="entry name" value="Hypothetical protein af1432"/>
    <property type="match status" value="1"/>
</dbReference>
<accession>A0A212RSV1</accession>
<sequence length="471" mass="52179">MNPRLSHADLARVRAAAQTGPDDDVAETGPASLPLRLLLSFSNRDDEQKFSKFYNAFYYRYAQASLVVGALMIIGDVIADSLAYPGNPTNTLRLTSCLPILAAGLAFSFTQYARRRWQRVMAAFIVLVGASLFAVLLEIDRQGGMGLKSWVGILNFVFLQIYCFLILGIQFNFALAAGCGLLAIFEAIIVAGATATGPNVLYLSYHVVTLFLLAATIGWWREYVLRKEFLAKNRLKAAQLALSGQNAKLEGEVRKRTGELAMSQDAAILTLASLVETRDNETGNHVRRTQHYVRELARELRNHPKFAAALSEKQIETMFKSAPLHDIGKVGIPDHILRKPGRLEPDEFEIMKTHTTIGHQAIETAQRELGIKLDFLDCVQEIALNHHEKWDGSGYPRGLSGDAIPVSARLMAVADVYDALISERVYKKALSHDEAAAVIREGRGRHFDPDVVDAFFAIGDKITAIAHRFRD</sequence>
<feature type="transmembrane region" description="Helical" evidence="1">
    <location>
        <begin position="91"/>
        <end position="113"/>
    </location>
</feature>
<keyword evidence="1" id="KW-0472">Membrane</keyword>
<dbReference type="Pfam" id="PF13487">
    <property type="entry name" value="HD_5"/>
    <property type="match status" value="1"/>
</dbReference>
<evidence type="ECO:0000256" key="1">
    <source>
        <dbReference type="SAM" id="Phobius"/>
    </source>
</evidence>
<proteinExistence type="predicted"/>
<keyword evidence="1" id="KW-1133">Transmembrane helix</keyword>
<reference evidence="4" key="1">
    <citation type="submission" date="2017-06" db="EMBL/GenBank/DDBJ databases">
        <authorList>
            <person name="Varghese N."/>
            <person name="Submissions S."/>
        </authorList>
    </citation>
    <scope>NUCLEOTIDE SEQUENCE [LARGE SCALE GENOMIC DNA]</scope>
    <source>
        <strain evidence="4">DSM 137</strain>
    </source>
</reference>
<dbReference type="PANTHER" id="PTHR45228">
    <property type="entry name" value="CYCLIC DI-GMP PHOSPHODIESTERASE TM_0186-RELATED"/>
    <property type="match status" value="1"/>
</dbReference>
<evidence type="ECO:0000313" key="3">
    <source>
        <dbReference type="EMBL" id="SNB75602.1"/>
    </source>
</evidence>
<keyword evidence="1" id="KW-0812">Transmembrane</keyword>
<feature type="transmembrane region" description="Helical" evidence="1">
    <location>
        <begin position="58"/>
        <end position="79"/>
    </location>
</feature>
<feature type="domain" description="HD-GYP" evidence="2">
    <location>
        <begin position="260"/>
        <end position="471"/>
    </location>
</feature>
<dbReference type="AlphaFoldDB" id="A0A212RSV1"/>
<dbReference type="SMART" id="SM00471">
    <property type="entry name" value="HDc"/>
    <property type="match status" value="1"/>
</dbReference>
<dbReference type="InterPro" id="IPR003607">
    <property type="entry name" value="HD/PDEase_dom"/>
</dbReference>
<evidence type="ECO:0000259" key="2">
    <source>
        <dbReference type="PROSITE" id="PS51832"/>
    </source>
</evidence>
<protein>
    <submittedName>
        <fullName evidence="3">HD domain-containing protein</fullName>
    </submittedName>
</protein>
<dbReference type="PROSITE" id="PS51832">
    <property type="entry name" value="HD_GYP"/>
    <property type="match status" value="1"/>
</dbReference>
<feature type="transmembrane region" description="Helical" evidence="1">
    <location>
        <begin position="120"/>
        <end position="137"/>
    </location>
</feature>
<dbReference type="CDD" id="cd00077">
    <property type="entry name" value="HDc"/>
    <property type="match status" value="1"/>
</dbReference>
<feature type="transmembrane region" description="Helical" evidence="1">
    <location>
        <begin position="174"/>
        <end position="194"/>
    </location>
</feature>
<dbReference type="GO" id="GO:0008081">
    <property type="term" value="F:phosphoric diester hydrolase activity"/>
    <property type="evidence" value="ECO:0007669"/>
    <property type="project" value="UniProtKB-ARBA"/>
</dbReference>
<dbReference type="PANTHER" id="PTHR45228:SF5">
    <property type="entry name" value="CYCLIC DI-GMP PHOSPHODIESTERASE VC_1348-RELATED"/>
    <property type="match status" value="1"/>
</dbReference>
<name>A0A212RSV1_RHOAC</name>
<evidence type="ECO:0000313" key="4">
    <source>
        <dbReference type="Proteomes" id="UP000198418"/>
    </source>
</evidence>
<dbReference type="Proteomes" id="UP000198418">
    <property type="component" value="Unassembled WGS sequence"/>
</dbReference>
<dbReference type="EMBL" id="FYDG01000007">
    <property type="protein sequence ID" value="SNB75602.1"/>
    <property type="molecule type" value="Genomic_DNA"/>
</dbReference>
<gene>
    <name evidence="3" type="ORF">SAMN06265338_1077</name>
</gene>